<organism evidence="1 2">
    <name type="scientific">Flavobacterium sinopsychrotolerans</name>
    <dbReference type="NCBI Taxonomy" id="604089"/>
    <lineage>
        <taxon>Bacteria</taxon>
        <taxon>Pseudomonadati</taxon>
        <taxon>Bacteroidota</taxon>
        <taxon>Flavobacteriia</taxon>
        <taxon>Flavobacteriales</taxon>
        <taxon>Flavobacteriaceae</taxon>
        <taxon>Flavobacterium</taxon>
    </lineage>
</organism>
<dbReference type="RefSeq" id="WP_091169590.1">
    <property type="nucleotide sequence ID" value="NZ_CBCSFM010000005.1"/>
</dbReference>
<accession>A0A1H8M440</accession>
<gene>
    <name evidence="1" type="ORF">SAMN04487942_1816</name>
</gene>
<evidence type="ECO:0000313" key="1">
    <source>
        <dbReference type="EMBL" id="SEO12109.1"/>
    </source>
</evidence>
<protein>
    <recommendedName>
        <fullName evidence="3">AbiJ N-terminal domain-containing protein</fullName>
    </recommendedName>
</protein>
<dbReference type="AlphaFoldDB" id="A0A1H8M440"/>
<evidence type="ECO:0000313" key="2">
    <source>
        <dbReference type="Proteomes" id="UP000198657"/>
    </source>
</evidence>
<sequence length="291" mass="33406">MKLGKPAIKRLAEMICGNIPFDHFPYRSSSQLTKFFFDLDLEYVHDGSTRSAWVQETLEELNEKNDSQEKLPSRDLIRVIILLVNPDYFLFDEKLNHLKAIEDVNKAIKSSGLILKQKFDGQSNVALLSGEFISTSIKETEVVKTITFAPSVFKVPQKEINNKLISVMMPFNPAFRGTYDAIKRVTDHMNLECLRADDIWENSTFIQDIFDLIYCARIIIVDFSDRNPNVMYETGIAHTLGKTVIPIAQSLSDVPSDLGHHRVLKYLPNDEGYRNLSNELYKRIKTILEEK</sequence>
<evidence type="ECO:0008006" key="3">
    <source>
        <dbReference type="Google" id="ProtNLM"/>
    </source>
</evidence>
<dbReference type="Proteomes" id="UP000198657">
    <property type="component" value="Unassembled WGS sequence"/>
</dbReference>
<reference evidence="2" key="1">
    <citation type="submission" date="2016-10" db="EMBL/GenBank/DDBJ databases">
        <authorList>
            <person name="Varghese N."/>
            <person name="Submissions S."/>
        </authorList>
    </citation>
    <scope>NUCLEOTIDE SEQUENCE [LARGE SCALE GENOMIC DNA]</scope>
    <source>
        <strain evidence="2">CGMCC 1.8704</strain>
    </source>
</reference>
<proteinExistence type="predicted"/>
<dbReference type="EMBL" id="FODN01000003">
    <property type="protein sequence ID" value="SEO12109.1"/>
    <property type="molecule type" value="Genomic_DNA"/>
</dbReference>
<keyword evidence="2" id="KW-1185">Reference proteome</keyword>
<name>A0A1H8M440_9FLAO</name>
<dbReference type="OrthoDB" id="9815193at2"/>